<dbReference type="EMBL" id="JAYMYS010000007">
    <property type="protein sequence ID" value="KAK7386484.1"/>
    <property type="molecule type" value="Genomic_DNA"/>
</dbReference>
<evidence type="ECO:0000313" key="1">
    <source>
        <dbReference type="EMBL" id="KAK7386484.1"/>
    </source>
</evidence>
<dbReference type="AlphaFoldDB" id="A0AAN9S2C5"/>
<comment type="caution">
    <text evidence="1">The sequence shown here is derived from an EMBL/GenBank/DDBJ whole genome shotgun (WGS) entry which is preliminary data.</text>
</comment>
<sequence length="126" mass="14684">MILLGKEIEHFQWRVPSCITDNHRSVADRCRSTGQEHYRMIAIKRSAQWCLCSWGQPHCLVMATVKRKIRWKIERMGTEEESDADMTRPKSEGRPNYCSPRCPTLIILSLLSPPTHCLNLMLCYHV</sequence>
<keyword evidence="2" id="KW-1185">Reference proteome</keyword>
<organism evidence="1 2">
    <name type="scientific">Psophocarpus tetragonolobus</name>
    <name type="common">Winged bean</name>
    <name type="synonym">Dolichos tetragonolobus</name>
    <dbReference type="NCBI Taxonomy" id="3891"/>
    <lineage>
        <taxon>Eukaryota</taxon>
        <taxon>Viridiplantae</taxon>
        <taxon>Streptophyta</taxon>
        <taxon>Embryophyta</taxon>
        <taxon>Tracheophyta</taxon>
        <taxon>Spermatophyta</taxon>
        <taxon>Magnoliopsida</taxon>
        <taxon>eudicotyledons</taxon>
        <taxon>Gunneridae</taxon>
        <taxon>Pentapetalae</taxon>
        <taxon>rosids</taxon>
        <taxon>fabids</taxon>
        <taxon>Fabales</taxon>
        <taxon>Fabaceae</taxon>
        <taxon>Papilionoideae</taxon>
        <taxon>50 kb inversion clade</taxon>
        <taxon>NPAAA clade</taxon>
        <taxon>indigoferoid/millettioid clade</taxon>
        <taxon>Phaseoleae</taxon>
        <taxon>Psophocarpus</taxon>
    </lineage>
</organism>
<evidence type="ECO:0000313" key="2">
    <source>
        <dbReference type="Proteomes" id="UP001386955"/>
    </source>
</evidence>
<proteinExistence type="predicted"/>
<protein>
    <submittedName>
        <fullName evidence="1">Uncharacterized protein</fullName>
    </submittedName>
</protein>
<reference evidence="1 2" key="1">
    <citation type="submission" date="2024-01" db="EMBL/GenBank/DDBJ databases">
        <title>The genomes of 5 underutilized Papilionoideae crops provide insights into root nodulation and disease resistanc.</title>
        <authorList>
            <person name="Jiang F."/>
        </authorList>
    </citation>
    <scope>NUCLEOTIDE SEQUENCE [LARGE SCALE GENOMIC DNA]</scope>
    <source>
        <strain evidence="1">DUOXIRENSHENG_FW03</strain>
        <tissue evidence="1">Leaves</tissue>
    </source>
</reference>
<name>A0AAN9S2C5_PSOTE</name>
<gene>
    <name evidence="1" type="ORF">VNO78_26749</name>
</gene>
<accession>A0AAN9S2C5</accession>
<dbReference type="Proteomes" id="UP001386955">
    <property type="component" value="Unassembled WGS sequence"/>
</dbReference>